<evidence type="ECO:0000256" key="2">
    <source>
        <dbReference type="ARBA" id="ARBA00012338"/>
    </source>
</evidence>
<dbReference type="PROSITE" id="PS50975">
    <property type="entry name" value="ATP_GRASP"/>
    <property type="match status" value="1"/>
</dbReference>
<dbReference type="EMBL" id="SLXV01000019">
    <property type="protein sequence ID" value="TCP67346.1"/>
    <property type="molecule type" value="Genomic_DNA"/>
</dbReference>
<dbReference type="Pfam" id="PF00206">
    <property type="entry name" value="Lyase_1"/>
    <property type="match status" value="1"/>
</dbReference>
<dbReference type="OrthoDB" id="9803907at2"/>
<sequence>MDARSIVFVESNTTGTGELFLKEALMMGYNIFFLSKDPFKYPYIEKYPVSYVQLNTENSDEIMRMVEGVPNVDLVFSTSEFYVEIVNQINMRLGLVWNRPEAISICRNKLELYEMLSKKELCPKAIRVLRSTVLANTAYDFMPYPFVVKPLKGSGSQGVRFIQDSDQLAVYANETDQDEFIIQEYMDGEEFSVEVLSLNGDHHVMGITKKYLGEEPYFIETGHDFPANLNGDEAEKIRCTVREALDEVGYLMGASHVEIRVKQHSVKIIEINPRLAGGMIPVLMNKCTNINMIRLCLLLHLNKGDEFEEMMAGFTFLHRGVIRFKLAEGKGEVKEIAVKKGDHADQLDHEILLLKKSGDRITLSGDFKDRIACVIVAGSDTKECEQVAKSWLCRIEAVYREIKDPSLADYTLHFLENTGRLSSTLHPYAQAVMKAEKRRTSLEEIRLICDIDEAHQIMLLESGILPHDDVIPVLKEIQRLRECDFESVLSLPTPRGLYLTYESYMISQLGERLGGNLQLARSRNDMNAAMNHLFIRDHGLELMETLWRLMSSMTLLARKHTNTVFPIYSQYQTALPGTFGHYLMAVVESLLDHTNQLTSLLEWSMKSPLGACSGGGTTLPIHADITAELLGFRTRYRNSIAAVSSRDLNLRVASECSFIGLTLSRLIQDLQIWSSMEFSLCSLPDQLCGGSSAMPQKKNPYLLEWVKARIDELLAIKDTLTFSVHKTPFSNSFEVSGISTDHSCEMISKLTNIMNMTSILLNGLAINEESAKKHLMETYSYLSDVAEYLFREHSISFRESHHYLGEIIPLIGDDHEAFVNLVNQKFDIKMSPTLSFLSQDRFYGMGPGEKPVNEHISYCMDSLGQVKDQLDDVSQQIRMASCKREQLIHRMVLSTQS</sequence>
<dbReference type="Gene3D" id="3.30.470.20">
    <property type="entry name" value="ATP-grasp fold, B domain"/>
    <property type="match status" value="1"/>
</dbReference>
<protein>
    <recommendedName>
        <fullName evidence="2">argininosuccinate lyase</fullName>
        <ecNumber evidence="2">4.3.2.1</ecNumber>
    </recommendedName>
</protein>
<dbReference type="InterPro" id="IPR009049">
    <property type="entry name" value="Argininosuccinate_lyase"/>
</dbReference>
<comment type="caution">
    <text evidence="8">The sequence shown here is derived from an EMBL/GenBank/DDBJ whole genome shotgun (WGS) entry which is preliminary data.</text>
</comment>
<dbReference type="InterPro" id="IPR022761">
    <property type="entry name" value="Fumarate_lyase_N"/>
</dbReference>
<name>A0A4V2SXS1_9BACL</name>
<dbReference type="PRINTS" id="PR00145">
    <property type="entry name" value="ARGSUCLYASE"/>
</dbReference>
<accession>A0A4V2SXS1</accession>
<comment type="pathway">
    <text evidence="1">Amino-acid biosynthesis; L-arginine biosynthesis; L-arginine from L-ornithine and carbamoyl phosphate: step 3/3.</text>
</comment>
<dbReference type="Gene3D" id="1.10.275.10">
    <property type="entry name" value="Fumarase/aspartase (N-terminal domain)"/>
    <property type="match status" value="1"/>
</dbReference>
<gene>
    <name evidence="8" type="ORF">EDD57_11933</name>
</gene>
<dbReference type="AlphaFoldDB" id="A0A4V2SXS1"/>
<dbReference type="PROSITE" id="PS00163">
    <property type="entry name" value="FUMARATE_LYASES"/>
    <property type="match status" value="1"/>
</dbReference>
<organism evidence="8 9">
    <name type="scientific">Baia soyae</name>
    <dbReference type="NCBI Taxonomy" id="1544746"/>
    <lineage>
        <taxon>Bacteria</taxon>
        <taxon>Bacillati</taxon>
        <taxon>Bacillota</taxon>
        <taxon>Bacilli</taxon>
        <taxon>Bacillales</taxon>
        <taxon>Thermoactinomycetaceae</taxon>
        <taxon>Baia</taxon>
    </lineage>
</organism>
<dbReference type="PANTHER" id="PTHR43814:SF1">
    <property type="entry name" value="ARGININOSUCCINATE LYASE"/>
    <property type="match status" value="1"/>
</dbReference>
<dbReference type="InterPro" id="IPR024083">
    <property type="entry name" value="Fumarase/histidase_N"/>
</dbReference>
<dbReference type="InterPro" id="IPR011761">
    <property type="entry name" value="ATP-grasp"/>
</dbReference>
<dbReference type="PRINTS" id="PR00149">
    <property type="entry name" value="FUMRATELYASE"/>
</dbReference>
<dbReference type="Pfam" id="PF13535">
    <property type="entry name" value="ATP-grasp_4"/>
    <property type="match status" value="1"/>
</dbReference>
<dbReference type="InterPro" id="IPR000362">
    <property type="entry name" value="Fumarate_lyase_fam"/>
</dbReference>
<evidence type="ECO:0000313" key="9">
    <source>
        <dbReference type="Proteomes" id="UP000294746"/>
    </source>
</evidence>
<dbReference type="PROSITE" id="PS00867">
    <property type="entry name" value="CPSASE_2"/>
    <property type="match status" value="1"/>
</dbReference>
<dbReference type="GO" id="GO:0046872">
    <property type="term" value="F:metal ion binding"/>
    <property type="evidence" value="ECO:0007669"/>
    <property type="project" value="InterPro"/>
</dbReference>
<dbReference type="GO" id="GO:0005524">
    <property type="term" value="F:ATP binding"/>
    <property type="evidence" value="ECO:0007669"/>
    <property type="project" value="UniProtKB-UniRule"/>
</dbReference>
<dbReference type="UniPathway" id="UPA00068">
    <property type="reaction ID" value="UER00114"/>
</dbReference>
<keyword evidence="6" id="KW-0547">Nucleotide-binding</keyword>
<evidence type="ECO:0000259" key="7">
    <source>
        <dbReference type="PROSITE" id="PS50975"/>
    </source>
</evidence>
<dbReference type="Proteomes" id="UP000294746">
    <property type="component" value="Unassembled WGS sequence"/>
</dbReference>
<evidence type="ECO:0000313" key="8">
    <source>
        <dbReference type="EMBL" id="TCP67346.1"/>
    </source>
</evidence>
<dbReference type="InterPro" id="IPR008948">
    <property type="entry name" value="L-Aspartase-like"/>
</dbReference>
<dbReference type="InterPro" id="IPR005479">
    <property type="entry name" value="CPAse_ATP-bd"/>
</dbReference>
<keyword evidence="6" id="KW-0067">ATP-binding</keyword>
<keyword evidence="9" id="KW-1185">Reference proteome</keyword>
<dbReference type="SUPFAM" id="SSF56059">
    <property type="entry name" value="Glutathione synthetase ATP-binding domain-like"/>
    <property type="match status" value="1"/>
</dbReference>
<proteinExistence type="predicted"/>
<keyword evidence="3" id="KW-0055">Arginine biosynthesis</keyword>
<evidence type="ECO:0000256" key="6">
    <source>
        <dbReference type="PROSITE-ProRule" id="PRU00409"/>
    </source>
</evidence>
<dbReference type="PANTHER" id="PTHR43814">
    <property type="entry name" value="ARGININOSUCCINATE LYASE"/>
    <property type="match status" value="1"/>
</dbReference>
<reference evidence="8 9" key="1">
    <citation type="submission" date="2019-03" db="EMBL/GenBank/DDBJ databases">
        <title>Genomic Encyclopedia of Type Strains, Phase IV (KMG-IV): sequencing the most valuable type-strain genomes for metagenomic binning, comparative biology and taxonomic classification.</title>
        <authorList>
            <person name="Goeker M."/>
        </authorList>
    </citation>
    <scope>NUCLEOTIDE SEQUENCE [LARGE SCALE GENOMIC DNA]</scope>
    <source>
        <strain evidence="8 9">DSM 46831</strain>
    </source>
</reference>
<dbReference type="GO" id="GO:0005829">
    <property type="term" value="C:cytosol"/>
    <property type="evidence" value="ECO:0007669"/>
    <property type="project" value="TreeGrafter"/>
</dbReference>
<keyword evidence="5 8" id="KW-0456">Lyase</keyword>
<evidence type="ECO:0000256" key="3">
    <source>
        <dbReference type="ARBA" id="ARBA00022571"/>
    </source>
</evidence>
<dbReference type="RefSeq" id="WP_131848885.1">
    <property type="nucleotide sequence ID" value="NZ_SLXV01000019.1"/>
</dbReference>
<dbReference type="InterPro" id="IPR020557">
    <property type="entry name" value="Fumarate_lyase_CS"/>
</dbReference>
<dbReference type="Gene3D" id="1.20.200.10">
    <property type="entry name" value="Fumarase/aspartase (Central domain)"/>
    <property type="match status" value="1"/>
</dbReference>
<dbReference type="GO" id="GO:0004056">
    <property type="term" value="F:argininosuccinate lyase activity"/>
    <property type="evidence" value="ECO:0007669"/>
    <property type="project" value="UniProtKB-EC"/>
</dbReference>
<dbReference type="NCBIfam" id="NF002563">
    <property type="entry name" value="PRK02186.1"/>
    <property type="match status" value="1"/>
</dbReference>
<feature type="domain" description="ATP-grasp" evidence="7">
    <location>
        <begin position="113"/>
        <end position="301"/>
    </location>
</feature>
<evidence type="ECO:0000256" key="1">
    <source>
        <dbReference type="ARBA" id="ARBA00004941"/>
    </source>
</evidence>
<dbReference type="Gene3D" id="1.10.40.30">
    <property type="entry name" value="Fumarase/aspartase (C-terminal domain)"/>
    <property type="match status" value="1"/>
</dbReference>
<evidence type="ECO:0000256" key="5">
    <source>
        <dbReference type="ARBA" id="ARBA00023239"/>
    </source>
</evidence>
<dbReference type="SUPFAM" id="SSF48557">
    <property type="entry name" value="L-aspartase-like"/>
    <property type="match status" value="1"/>
</dbReference>
<dbReference type="GO" id="GO:0042450">
    <property type="term" value="P:L-arginine biosynthetic process via ornithine"/>
    <property type="evidence" value="ECO:0007669"/>
    <property type="project" value="InterPro"/>
</dbReference>
<evidence type="ECO:0000256" key="4">
    <source>
        <dbReference type="ARBA" id="ARBA00022605"/>
    </source>
</evidence>
<keyword evidence="4" id="KW-0028">Amino-acid biosynthesis</keyword>
<dbReference type="EC" id="4.3.2.1" evidence="2"/>